<dbReference type="GO" id="GO:0006043">
    <property type="term" value="P:glucosamine catabolic process"/>
    <property type="evidence" value="ECO:0007669"/>
    <property type="project" value="TreeGrafter"/>
</dbReference>
<dbReference type="STRING" id="1423755.FC40_GL001492"/>
<dbReference type="GO" id="GO:0005975">
    <property type="term" value="P:carbohydrate metabolic process"/>
    <property type="evidence" value="ECO:0007669"/>
    <property type="project" value="InterPro"/>
</dbReference>
<dbReference type="PATRIC" id="fig|1423755.3.peg.1582"/>
<dbReference type="Proteomes" id="UP000051054">
    <property type="component" value="Unassembled WGS sequence"/>
</dbReference>
<evidence type="ECO:0000256" key="3">
    <source>
        <dbReference type="ARBA" id="ARBA00023277"/>
    </source>
</evidence>
<dbReference type="CDD" id="cd01399">
    <property type="entry name" value="GlcN6P_deaminase"/>
    <property type="match status" value="1"/>
</dbReference>
<sequence length="235" mass="25927">MIKVIKVKDQVEGGKKALEIFSEAKNNGVRVFGLATGSTPVTTYEQLVKSDLDFSNDISVNLDEYVGLSKDNPQSYAYYMHEHLFKHKPFKHSYLPNGMAKDSSLECQRYNQILEDNHVGLQLLGIGRNGHIGFNEPGTDINEKTHRVALTPSTIEANARFFEDENEVPKYAYSMGIGSIMNADAILLEAFGKKKAQAVKAMIDGEVTPDVPASILQKHPNVTVIVDEEAGGLLD</sequence>
<comment type="catalytic activity">
    <reaction evidence="1 4">
        <text>alpha-D-glucosamine 6-phosphate + H2O = beta-D-fructose 6-phosphate + NH4(+)</text>
        <dbReference type="Rhea" id="RHEA:12172"/>
        <dbReference type="ChEBI" id="CHEBI:15377"/>
        <dbReference type="ChEBI" id="CHEBI:28938"/>
        <dbReference type="ChEBI" id="CHEBI:57634"/>
        <dbReference type="ChEBI" id="CHEBI:75989"/>
        <dbReference type="EC" id="3.5.99.6"/>
    </reaction>
</comment>
<evidence type="ECO:0000256" key="2">
    <source>
        <dbReference type="ARBA" id="ARBA00022801"/>
    </source>
</evidence>
<evidence type="ECO:0000256" key="1">
    <source>
        <dbReference type="ARBA" id="ARBA00000644"/>
    </source>
</evidence>
<feature type="active site" description="For ring-opening step" evidence="4">
    <location>
        <position position="129"/>
    </location>
</feature>
<evidence type="ECO:0000313" key="7">
    <source>
        <dbReference type="Proteomes" id="UP000051054"/>
    </source>
</evidence>
<dbReference type="GO" id="GO:0042802">
    <property type="term" value="F:identical protein binding"/>
    <property type="evidence" value="ECO:0007669"/>
    <property type="project" value="TreeGrafter"/>
</dbReference>
<accession>A0A0R1WVJ0</accession>
<dbReference type="UniPathway" id="UPA00629">
    <property type="reaction ID" value="UER00684"/>
</dbReference>
<comment type="caution">
    <text evidence="4">Lacks conserved residue(s) required for the propagation of feature annotation.</text>
</comment>
<dbReference type="GO" id="GO:0004342">
    <property type="term" value="F:glucosamine-6-phosphate deaminase activity"/>
    <property type="evidence" value="ECO:0007669"/>
    <property type="project" value="UniProtKB-UniRule"/>
</dbReference>
<dbReference type="PANTHER" id="PTHR11280:SF5">
    <property type="entry name" value="GLUCOSAMINE-6-PHOSPHATE ISOMERASE"/>
    <property type="match status" value="1"/>
</dbReference>
<dbReference type="HAMAP" id="MF_01241">
    <property type="entry name" value="GlcN6P_deamin"/>
    <property type="match status" value="1"/>
</dbReference>
<organism evidence="6 7">
    <name type="scientific">Ligilactobacillus hayakitensis DSM 18933 = JCM 14209</name>
    <dbReference type="NCBI Taxonomy" id="1423755"/>
    <lineage>
        <taxon>Bacteria</taxon>
        <taxon>Bacillati</taxon>
        <taxon>Bacillota</taxon>
        <taxon>Bacilli</taxon>
        <taxon>Lactobacillales</taxon>
        <taxon>Lactobacillaceae</taxon>
        <taxon>Ligilactobacillus</taxon>
    </lineage>
</organism>
<keyword evidence="6" id="KW-0413">Isomerase</keyword>
<dbReference type="InterPro" id="IPR004547">
    <property type="entry name" value="Glucosamine6P_isomerase"/>
</dbReference>
<dbReference type="EMBL" id="AZGD01000037">
    <property type="protein sequence ID" value="KRM19641.1"/>
    <property type="molecule type" value="Genomic_DNA"/>
</dbReference>
<dbReference type="Pfam" id="PF01182">
    <property type="entry name" value="Glucosamine_iso"/>
    <property type="match status" value="1"/>
</dbReference>
<evidence type="ECO:0000259" key="5">
    <source>
        <dbReference type="Pfam" id="PF01182"/>
    </source>
</evidence>
<comment type="similarity">
    <text evidence="4">Belongs to the glucosamine/galactosamine-6-phosphate isomerase family. NagB subfamily.</text>
</comment>
<keyword evidence="3 4" id="KW-0119">Carbohydrate metabolism</keyword>
<feature type="active site" description="For ring-opening step" evidence="4">
    <location>
        <position position="136"/>
    </location>
</feature>
<comment type="caution">
    <text evidence="6">The sequence shown here is derived from an EMBL/GenBank/DDBJ whole genome shotgun (WGS) entry which is preliminary data.</text>
</comment>
<dbReference type="GO" id="GO:0019262">
    <property type="term" value="P:N-acetylneuraminate catabolic process"/>
    <property type="evidence" value="ECO:0007669"/>
    <property type="project" value="UniProtKB-UniRule"/>
</dbReference>
<dbReference type="Gene3D" id="3.40.50.1360">
    <property type="match status" value="1"/>
</dbReference>
<comment type="function">
    <text evidence="4">Catalyzes the reversible isomerization-deamination of glucosamine 6-phosphate (GlcN6P) to form fructose 6-phosphate (Fru6P) and ammonium ion.</text>
</comment>
<dbReference type="FunFam" id="3.40.50.1360:FF:000003">
    <property type="entry name" value="Glucosamine-6-phosphate deaminase"/>
    <property type="match status" value="1"/>
</dbReference>
<dbReference type="InterPro" id="IPR006148">
    <property type="entry name" value="Glc/Gal-6P_isomerase"/>
</dbReference>
<reference evidence="6 7" key="1">
    <citation type="journal article" date="2015" name="Genome Announc.">
        <title>Expanding the biotechnology potential of lactobacilli through comparative genomics of 213 strains and associated genera.</title>
        <authorList>
            <person name="Sun Z."/>
            <person name="Harris H.M."/>
            <person name="McCann A."/>
            <person name="Guo C."/>
            <person name="Argimon S."/>
            <person name="Zhang W."/>
            <person name="Yang X."/>
            <person name="Jeffery I.B."/>
            <person name="Cooney J.C."/>
            <person name="Kagawa T.F."/>
            <person name="Liu W."/>
            <person name="Song Y."/>
            <person name="Salvetti E."/>
            <person name="Wrobel A."/>
            <person name="Rasinkangas P."/>
            <person name="Parkhill J."/>
            <person name="Rea M.C."/>
            <person name="O'Sullivan O."/>
            <person name="Ritari J."/>
            <person name="Douillard F.P."/>
            <person name="Paul Ross R."/>
            <person name="Yang R."/>
            <person name="Briner A.E."/>
            <person name="Felis G.E."/>
            <person name="de Vos W.M."/>
            <person name="Barrangou R."/>
            <person name="Klaenhammer T.R."/>
            <person name="Caufield P.W."/>
            <person name="Cui Y."/>
            <person name="Zhang H."/>
            <person name="O'Toole P.W."/>
        </authorList>
    </citation>
    <scope>NUCLEOTIDE SEQUENCE [LARGE SCALE GENOMIC DNA]</scope>
    <source>
        <strain evidence="6 7">DSM 18933</strain>
    </source>
</reference>
<dbReference type="PROSITE" id="PS01161">
    <property type="entry name" value="GLC_GALNAC_ISOMERASE"/>
    <property type="match status" value="1"/>
</dbReference>
<dbReference type="AlphaFoldDB" id="A0A0R1WVJ0"/>
<dbReference type="NCBIfam" id="TIGR00502">
    <property type="entry name" value="nagB"/>
    <property type="match status" value="1"/>
</dbReference>
<dbReference type="InterPro" id="IPR037171">
    <property type="entry name" value="NagB/RpiA_transferase-like"/>
</dbReference>
<dbReference type="EC" id="3.5.99.6" evidence="4"/>
<proteinExistence type="inferred from homology"/>
<dbReference type="GO" id="GO:0016853">
    <property type="term" value="F:isomerase activity"/>
    <property type="evidence" value="ECO:0007669"/>
    <property type="project" value="UniProtKB-KW"/>
</dbReference>
<evidence type="ECO:0000256" key="4">
    <source>
        <dbReference type="HAMAP-Rule" id="MF_01241"/>
    </source>
</evidence>
<protein>
    <recommendedName>
        <fullName evidence="4">Glucosamine-6-phosphate deaminase</fullName>
        <ecNumber evidence="4">3.5.99.6</ecNumber>
    </recommendedName>
    <alternativeName>
        <fullName evidence="4">GlcN6P deaminase</fullName>
        <shortName evidence="4">GNPDA</shortName>
    </alternativeName>
    <alternativeName>
        <fullName evidence="4">Glucosamine-6-phosphate isomerase</fullName>
    </alternativeName>
</protein>
<dbReference type="GO" id="GO:0005737">
    <property type="term" value="C:cytoplasm"/>
    <property type="evidence" value="ECO:0007669"/>
    <property type="project" value="TreeGrafter"/>
</dbReference>
<dbReference type="SUPFAM" id="SSF100950">
    <property type="entry name" value="NagB/RpiA/CoA transferase-like"/>
    <property type="match status" value="1"/>
</dbReference>
<keyword evidence="7" id="KW-1185">Reference proteome</keyword>
<feature type="active site" description="Proton acceptor; for ring-opening step" evidence="4">
    <location>
        <position position="131"/>
    </location>
</feature>
<dbReference type="GO" id="GO:0006046">
    <property type="term" value="P:N-acetylglucosamine catabolic process"/>
    <property type="evidence" value="ECO:0007669"/>
    <property type="project" value="UniProtKB-UniRule"/>
</dbReference>
<feature type="domain" description="Glucosamine/galactosamine-6-phosphate isomerase" evidence="5">
    <location>
        <begin position="25"/>
        <end position="219"/>
    </location>
</feature>
<comment type="pathway">
    <text evidence="4">Amino-sugar metabolism; N-acetylneuraminate degradation; D-fructose 6-phosphate from N-acetylneuraminate: step 5/5.</text>
</comment>
<dbReference type="PANTHER" id="PTHR11280">
    <property type="entry name" value="GLUCOSAMINE-6-PHOSPHATE ISOMERASE"/>
    <property type="match status" value="1"/>
</dbReference>
<name>A0A0R1WVJ0_9LACO</name>
<gene>
    <name evidence="4" type="primary">nagB</name>
    <name evidence="6" type="ORF">FC40_GL001492</name>
</gene>
<dbReference type="InterPro" id="IPR018321">
    <property type="entry name" value="Glucosamine6P_isomerase_CS"/>
</dbReference>
<evidence type="ECO:0000313" key="6">
    <source>
        <dbReference type="EMBL" id="KRM19641.1"/>
    </source>
</evidence>
<dbReference type="eggNOG" id="COG0363">
    <property type="taxonomic scope" value="Bacteria"/>
</dbReference>
<feature type="active site" description="Proton acceptor; for enolization step" evidence="4">
    <location>
        <position position="63"/>
    </location>
</feature>
<keyword evidence="2 4" id="KW-0378">Hydrolase</keyword>